<dbReference type="PANTHER" id="PTHR39586">
    <property type="entry name" value="CYTOPLASMIC PROTEIN-RELATED"/>
    <property type="match status" value="1"/>
</dbReference>
<feature type="domain" description="YqcC-like" evidence="1">
    <location>
        <begin position="9"/>
        <end position="103"/>
    </location>
</feature>
<protein>
    <submittedName>
        <fullName evidence="2">Uncharacterized conserved protein YqcC, DUF446 family</fullName>
    </submittedName>
</protein>
<dbReference type="InterPro" id="IPR023376">
    <property type="entry name" value="YqcC-like_dom"/>
</dbReference>
<dbReference type="InterPro" id="IPR007384">
    <property type="entry name" value="UCP006257"/>
</dbReference>
<dbReference type="Pfam" id="PF04287">
    <property type="entry name" value="DUF446"/>
    <property type="match status" value="1"/>
</dbReference>
<dbReference type="AlphaFoldDB" id="A0A1N7M282"/>
<evidence type="ECO:0000313" key="2">
    <source>
        <dbReference type="EMBL" id="SIS80051.1"/>
    </source>
</evidence>
<dbReference type="InterPro" id="IPR036814">
    <property type="entry name" value="YqcC-like_sf"/>
</dbReference>
<dbReference type="STRING" id="619304.SAMN05421760_10588"/>
<dbReference type="SUPFAM" id="SSF158452">
    <property type="entry name" value="YqcC-like"/>
    <property type="match status" value="1"/>
</dbReference>
<dbReference type="OrthoDB" id="8794567at2"/>
<evidence type="ECO:0000259" key="1">
    <source>
        <dbReference type="Pfam" id="PF04287"/>
    </source>
</evidence>
<proteinExistence type="predicted"/>
<accession>A0A1N7M282</accession>
<name>A0A1N7M282_9GAMM</name>
<sequence>MTDQHSELLSILSAISEEMADKALWQQTPPSDAALSSKEPFCVDTLTFCEWAQWIMLPRLEQMAQSKTTLPGNSDMSVMAEEAFKRVDANTKPLISLILRLDTCLRITH</sequence>
<dbReference type="RefSeq" id="WP_054340146.1">
    <property type="nucleotide sequence ID" value="NZ_FTOE01000005.1"/>
</dbReference>
<organism evidence="2 3">
    <name type="scientific">Neptunomonas antarctica</name>
    <dbReference type="NCBI Taxonomy" id="619304"/>
    <lineage>
        <taxon>Bacteria</taxon>
        <taxon>Pseudomonadati</taxon>
        <taxon>Pseudomonadota</taxon>
        <taxon>Gammaproteobacteria</taxon>
        <taxon>Oceanospirillales</taxon>
        <taxon>Oceanospirillaceae</taxon>
        <taxon>Neptunomonas</taxon>
    </lineage>
</organism>
<reference evidence="3" key="1">
    <citation type="submission" date="2017-01" db="EMBL/GenBank/DDBJ databases">
        <authorList>
            <person name="Varghese N."/>
            <person name="Submissions S."/>
        </authorList>
    </citation>
    <scope>NUCLEOTIDE SEQUENCE [LARGE SCALE GENOMIC DNA]</scope>
    <source>
        <strain evidence="3">DSM 22306</strain>
    </source>
</reference>
<keyword evidence="3" id="KW-1185">Reference proteome</keyword>
<dbReference type="PANTHER" id="PTHR39586:SF1">
    <property type="entry name" value="CYTOPLASMIC PROTEIN"/>
    <property type="match status" value="1"/>
</dbReference>
<evidence type="ECO:0000313" key="3">
    <source>
        <dbReference type="Proteomes" id="UP000185999"/>
    </source>
</evidence>
<dbReference type="Gene3D" id="1.20.1440.40">
    <property type="entry name" value="YqcC-like"/>
    <property type="match status" value="1"/>
</dbReference>
<dbReference type="EMBL" id="FTOE01000005">
    <property type="protein sequence ID" value="SIS80051.1"/>
    <property type="molecule type" value="Genomic_DNA"/>
</dbReference>
<dbReference type="Proteomes" id="UP000185999">
    <property type="component" value="Unassembled WGS sequence"/>
</dbReference>
<dbReference type="GO" id="GO:0044010">
    <property type="term" value="P:single-species biofilm formation"/>
    <property type="evidence" value="ECO:0007669"/>
    <property type="project" value="TreeGrafter"/>
</dbReference>
<gene>
    <name evidence="2" type="ORF">SAMN05421760_10588</name>
</gene>